<dbReference type="Proteomes" id="UP001054837">
    <property type="component" value="Unassembled WGS sequence"/>
</dbReference>
<protein>
    <submittedName>
        <fullName evidence="2">Uncharacterized protein</fullName>
    </submittedName>
</protein>
<comment type="caution">
    <text evidence="2">The sequence shown here is derived from an EMBL/GenBank/DDBJ whole genome shotgun (WGS) entry which is preliminary data.</text>
</comment>
<gene>
    <name evidence="2" type="ORF">CDAR_311611</name>
</gene>
<evidence type="ECO:0000313" key="2">
    <source>
        <dbReference type="EMBL" id="GIY61074.1"/>
    </source>
</evidence>
<organism evidence="2 3">
    <name type="scientific">Caerostris darwini</name>
    <dbReference type="NCBI Taxonomy" id="1538125"/>
    <lineage>
        <taxon>Eukaryota</taxon>
        <taxon>Metazoa</taxon>
        <taxon>Ecdysozoa</taxon>
        <taxon>Arthropoda</taxon>
        <taxon>Chelicerata</taxon>
        <taxon>Arachnida</taxon>
        <taxon>Araneae</taxon>
        <taxon>Araneomorphae</taxon>
        <taxon>Entelegynae</taxon>
        <taxon>Araneoidea</taxon>
        <taxon>Araneidae</taxon>
        <taxon>Caerostris</taxon>
    </lineage>
</organism>
<feature type="region of interest" description="Disordered" evidence="1">
    <location>
        <begin position="15"/>
        <end position="75"/>
    </location>
</feature>
<dbReference type="AlphaFoldDB" id="A0AAV4UTH9"/>
<evidence type="ECO:0000313" key="3">
    <source>
        <dbReference type="Proteomes" id="UP001054837"/>
    </source>
</evidence>
<reference evidence="2 3" key="1">
    <citation type="submission" date="2021-06" db="EMBL/GenBank/DDBJ databases">
        <title>Caerostris darwini draft genome.</title>
        <authorList>
            <person name="Kono N."/>
            <person name="Arakawa K."/>
        </authorList>
    </citation>
    <scope>NUCLEOTIDE SEQUENCE [LARGE SCALE GENOMIC DNA]</scope>
</reference>
<evidence type="ECO:0000256" key="1">
    <source>
        <dbReference type="SAM" id="MobiDB-lite"/>
    </source>
</evidence>
<keyword evidence="3" id="KW-1185">Reference proteome</keyword>
<dbReference type="EMBL" id="BPLQ01011912">
    <property type="protein sequence ID" value="GIY61074.1"/>
    <property type="molecule type" value="Genomic_DNA"/>
</dbReference>
<feature type="compositionally biased region" description="Basic and acidic residues" evidence="1">
    <location>
        <begin position="54"/>
        <end position="67"/>
    </location>
</feature>
<sequence length="75" mass="8289">MALPVAGVYHRQRKVVGKRGAEAPPSPDYESRTRGRQVPGTNAKAISRVSNPDNGERQERNSFDVRGKPFLVEAE</sequence>
<proteinExistence type="predicted"/>
<accession>A0AAV4UTH9</accession>
<name>A0AAV4UTH9_9ARAC</name>